<name>A0A5B8I928_9GAMM</name>
<dbReference type="KEGG" id="dic:Dpoa569_0003213"/>
<protein>
    <submittedName>
        <fullName evidence="1">Uncharacterized protein</fullName>
    </submittedName>
</protein>
<dbReference type="EMBL" id="CP042220">
    <property type="protein sequence ID" value="QDX31222.1"/>
    <property type="molecule type" value="Genomic_DNA"/>
</dbReference>
<gene>
    <name evidence="1" type="ORF">Dpoa569_0003213</name>
</gene>
<organism evidence="1 2">
    <name type="scientific">Dickeya poaceiphila</name>
    <dbReference type="NCBI Taxonomy" id="568768"/>
    <lineage>
        <taxon>Bacteria</taxon>
        <taxon>Pseudomonadati</taxon>
        <taxon>Pseudomonadota</taxon>
        <taxon>Gammaproteobacteria</taxon>
        <taxon>Enterobacterales</taxon>
        <taxon>Pectobacteriaceae</taxon>
        <taxon>Dickeya</taxon>
    </lineage>
</organism>
<keyword evidence="2" id="KW-1185">Reference proteome</keyword>
<dbReference type="RefSeq" id="WP_128569675.1">
    <property type="nucleotide sequence ID" value="NZ_CM001975.1"/>
</dbReference>
<dbReference type="Proteomes" id="UP000320591">
    <property type="component" value="Chromosome"/>
</dbReference>
<proteinExistence type="predicted"/>
<dbReference type="OrthoDB" id="6434627at2"/>
<reference evidence="1 2" key="1">
    <citation type="journal article" date="2019" name="Environ. Microbiol.">
        <title>The phytopathogenic nature of Dickeya aquatica 174/2 and the dynamic early evolution of Dickeya pathogenicity.</title>
        <authorList>
            <person name="Duprey A."/>
            <person name="Taib N."/>
            <person name="Leonard S."/>
            <person name="Garin T."/>
            <person name="Flandrois J.P."/>
            <person name="Nasser W."/>
            <person name="Brochier-Armanet C."/>
            <person name="Reverchon S."/>
        </authorList>
    </citation>
    <scope>NUCLEOTIDE SEQUENCE [LARGE SCALE GENOMIC DNA]</scope>
    <source>
        <strain evidence="1 2">NCPPB 569</strain>
    </source>
</reference>
<dbReference type="AlphaFoldDB" id="A0A5B8I928"/>
<evidence type="ECO:0000313" key="1">
    <source>
        <dbReference type="EMBL" id="QDX31222.1"/>
    </source>
</evidence>
<sequence length="258" mass="27707">MNMVIMMTLKTHLIKWLCLPIAISLTSIPSSYALTSTQYKALIYGAAAGGAWAGWGTLNSVLSYVARGDHTITAIDGANAMATICGATAASLFRLWNPPTDPVSAANVVMAATRAGAVTGTTTTCRWVTNAFIELYFNEAQNNVKRLSTTQKNRVFHDAEVIAILQDALGNKIDIAANKARAANDYAENYKHLCGDYGQTTRDCQDLAEQVYRATLEAKKAVLETKQAAWDLANAVQAIANDENVAINATQSMSPRPG</sequence>
<accession>A0A5B8I928</accession>
<evidence type="ECO:0000313" key="2">
    <source>
        <dbReference type="Proteomes" id="UP000320591"/>
    </source>
</evidence>